<dbReference type="Proteomes" id="UP001432322">
    <property type="component" value="Unassembled WGS sequence"/>
</dbReference>
<proteinExistence type="predicted"/>
<protein>
    <recommendedName>
        <fullName evidence="4">B box-type domain-containing protein</fullName>
    </recommendedName>
</protein>
<comment type="caution">
    <text evidence="2">The sequence shown here is derived from an EMBL/GenBank/DDBJ whole genome shotgun (WGS) entry which is preliminary data.</text>
</comment>
<keyword evidence="1" id="KW-0175">Coiled coil</keyword>
<gene>
    <name evidence="2" type="ORF">PFISCL1PPCAC_21541</name>
</gene>
<name>A0AAV5WDZ3_9BILA</name>
<dbReference type="Gene3D" id="3.30.160.60">
    <property type="entry name" value="Classic Zinc Finger"/>
    <property type="match status" value="1"/>
</dbReference>
<accession>A0AAV5WDZ3</accession>
<evidence type="ECO:0008006" key="4">
    <source>
        <dbReference type="Google" id="ProtNLM"/>
    </source>
</evidence>
<feature type="non-terminal residue" evidence="2">
    <location>
        <position position="1"/>
    </location>
</feature>
<reference evidence="2" key="1">
    <citation type="submission" date="2023-10" db="EMBL/GenBank/DDBJ databases">
        <title>Genome assembly of Pristionchus species.</title>
        <authorList>
            <person name="Yoshida K."/>
            <person name="Sommer R.J."/>
        </authorList>
    </citation>
    <scope>NUCLEOTIDE SEQUENCE</scope>
    <source>
        <strain evidence="2">RS5133</strain>
    </source>
</reference>
<sequence>HVLCDRCRQINAARGRVRCRMCRGVFSIVLPLSNTGDNSNRHRAVGSRAAQSINDGRKWEERGPTCTGHNNDGLMKLQCPCGEAICRDCAISSHAGHFNYAELFSKEELLKQSVERILLLKPSLLDERNEIWRRKREIENQIKEANNETASIRRSVAVWI</sequence>
<evidence type="ECO:0000256" key="1">
    <source>
        <dbReference type="SAM" id="Coils"/>
    </source>
</evidence>
<organism evidence="2 3">
    <name type="scientific">Pristionchus fissidentatus</name>
    <dbReference type="NCBI Taxonomy" id="1538716"/>
    <lineage>
        <taxon>Eukaryota</taxon>
        <taxon>Metazoa</taxon>
        <taxon>Ecdysozoa</taxon>
        <taxon>Nematoda</taxon>
        <taxon>Chromadorea</taxon>
        <taxon>Rhabditida</taxon>
        <taxon>Rhabditina</taxon>
        <taxon>Diplogasteromorpha</taxon>
        <taxon>Diplogasteroidea</taxon>
        <taxon>Neodiplogasteridae</taxon>
        <taxon>Pristionchus</taxon>
    </lineage>
</organism>
<evidence type="ECO:0000313" key="2">
    <source>
        <dbReference type="EMBL" id="GMT30244.1"/>
    </source>
</evidence>
<keyword evidence="3" id="KW-1185">Reference proteome</keyword>
<feature type="coiled-coil region" evidence="1">
    <location>
        <begin position="128"/>
        <end position="155"/>
    </location>
</feature>
<dbReference type="EMBL" id="BTSY01000005">
    <property type="protein sequence ID" value="GMT30244.1"/>
    <property type="molecule type" value="Genomic_DNA"/>
</dbReference>
<evidence type="ECO:0000313" key="3">
    <source>
        <dbReference type="Proteomes" id="UP001432322"/>
    </source>
</evidence>
<dbReference type="AlphaFoldDB" id="A0AAV5WDZ3"/>